<dbReference type="Proteomes" id="UP000823941">
    <property type="component" value="Chromosome 5"/>
</dbReference>
<gene>
    <name evidence="1" type="ORF">JYU34_003934</name>
</gene>
<protein>
    <submittedName>
        <fullName evidence="1">Uncharacterized protein</fullName>
    </submittedName>
</protein>
<name>A0ABQ7R1A9_PLUXY</name>
<evidence type="ECO:0000313" key="2">
    <source>
        <dbReference type="Proteomes" id="UP000823941"/>
    </source>
</evidence>
<reference evidence="1 2" key="1">
    <citation type="submission" date="2021-06" db="EMBL/GenBank/DDBJ databases">
        <title>A haploid diamondback moth (Plutella xylostella L.) genome assembly resolves 31 chromosomes and identifies a diamide resistance mutation.</title>
        <authorList>
            <person name="Ward C.M."/>
            <person name="Perry K.D."/>
            <person name="Baker G."/>
            <person name="Powis K."/>
            <person name="Heckel D.G."/>
            <person name="Baxter S.W."/>
        </authorList>
    </citation>
    <scope>NUCLEOTIDE SEQUENCE [LARGE SCALE GENOMIC DNA]</scope>
    <source>
        <strain evidence="1 2">LV</strain>
        <tissue evidence="1">Single pupa</tissue>
    </source>
</reference>
<accession>A0ABQ7R1A9</accession>
<proteinExistence type="predicted"/>
<dbReference type="EMBL" id="JAHIBW010000005">
    <property type="protein sequence ID" value="KAG7311074.1"/>
    <property type="molecule type" value="Genomic_DNA"/>
</dbReference>
<keyword evidence="2" id="KW-1185">Reference proteome</keyword>
<evidence type="ECO:0000313" key="1">
    <source>
        <dbReference type="EMBL" id="KAG7311074.1"/>
    </source>
</evidence>
<organism evidence="1 2">
    <name type="scientific">Plutella xylostella</name>
    <name type="common">Diamondback moth</name>
    <name type="synonym">Plutella maculipennis</name>
    <dbReference type="NCBI Taxonomy" id="51655"/>
    <lineage>
        <taxon>Eukaryota</taxon>
        <taxon>Metazoa</taxon>
        <taxon>Ecdysozoa</taxon>
        <taxon>Arthropoda</taxon>
        <taxon>Hexapoda</taxon>
        <taxon>Insecta</taxon>
        <taxon>Pterygota</taxon>
        <taxon>Neoptera</taxon>
        <taxon>Endopterygota</taxon>
        <taxon>Lepidoptera</taxon>
        <taxon>Glossata</taxon>
        <taxon>Ditrysia</taxon>
        <taxon>Yponomeutoidea</taxon>
        <taxon>Plutellidae</taxon>
        <taxon>Plutella</taxon>
    </lineage>
</organism>
<sequence>MLTRGLTSTDGHHTSWKAPRLWKRFVSPTLAGGGFEEGALGGRRLRTRRSTAEECEKLQLCKLHARSSRNFIAAFELYFVNKENARLWDHRAHSIADCERTYTGCHGGPPPRAPARAPHREVEFVDTDYESY</sequence>
<comment type="caution">
    <text evidence="1">The sequence shown here is derived from an EMBL/GenBank/DDBJ whole genome shotgun (WGS) entry which is preliminary data.</text>
</comment>